<comment type="subcellular location">
    <subcellularLocation>
        <location evidence="1">Membrane</location>
        <topology evidence="1">Multi-pass membrane protein</topology>
    </subcellularLocation>
</comment>
<evidence type="ECO:0000256" key="5">
    <source>
        <dbReference type="ARBA" id="ARBA00034313"/>
    </source>
</evidence>
<dbReference type="InterPro" id="IPR013901">
    <property type="entry name" value="Anthrone_oxy"/>
</dbReference>
<evidence type="ECO:0000313" key="9">
    <source>
        <dbReference type="Proteomes" id="UP000275385"/>
    </source>
</evidence>
<gene>
    <name evidence="8" type="ORF">DL546_007901</name>
</gene>
<keyword evidence="2 7" id="KW-0812">Transmembrane</keyword>
<evidence type="ECO:0000256" key="7">
    <source>
        <dbReference type="SAM" id="Phobius"/>
    </source>
</evidence>
<evidence type="ECO:0000256" key="1">
    <source>
        <dbReference type="ARBA" id="ARBA00004141"/>
    </source>
</evidence>
<feature type="transmembrane region" description="Helical" evidence="7">
    <location>
        <begin position="192"/>
        <end position="210"/>
    </location>
</feature>
<dbReference type="EMBL" id="QVQW01000004">
    <property type="protein sequence ID" value="RKU48555.1"/>
    <property type="molecule type" value="Genomic_DNA"/>
</dbReference>
<evidence type="ECO:0000256" key="6">
    <source>
        <dbReference type="SAM" id="MobiDB-lite"/>
    </source>
</evidence>
<dbReference type="GO" id="GO:0016020">
    <property type="term" value="C:membrane"/>
    <property type="evidence" value="ECO:0007669"/>
    <property type="project" value="UniProtKB-SubCell"/>
</dbReference>
<keyword evidence="4 7" id="KW-0472">Membrane</keyword>
<organism evidence="8 9">
    <name type="scientific">Coniochaeta pulveracea</name>
    <dbReference type="NCBI Taxonomy" id="177199"/>
    <lineage>
        <taxon>Eukaryota</taxon>
        <taxon>Fungi</taxon>
        <taxon>Dikarya</taxon>
        <taxon>Ascomycota</taxon>
        <taxon>Pezizomycotina</taxon>
        <taxon>Sordariomycetes</taxon>
        <taxon>Sordariomycetidae</taxon>
        <taxon>Coniochaetales</taxon>
        <taxon>Coniochaetaceae</taxon>
        <taxon>Coniochaeta</taxon>
    </lineage>
</organism>
<feature type="region of interest" description="Disordered" evidence="6">
    <location>
        <begin position="1"/>
        <end position="23"/>
    </location>
</feature>
<feature type="transmembrane region" description="Helical" evidence="7">
    <location>
        <begin position="91"/>
        <end position="118"/>
    </location>
</feature>
<dbReference type="PANTHER" id="PTHR35042:SF1">
    <property type="entry name" value="DUF1772-DOMAIN-CONTAINING PROTEIN"/>
    <property type="match status" value="1"/>
</dbReference>
<name>A0A420YL44_9PEZI</name>
<evidence type="ECO:0008006" key="10">
    <source>
        <dbReference type="Google" id="ProtNLM"/>
    </source>
</evidence>
<keyword evidence="3 7" id="KW-1133">Transmembrane helix</keyword>
<dbReference type="PANTHER" id="PTHR35042">
    <property type="entry name" value="ANTHRONE OXYGENASE ENCC"/>
    <property type="match status" value="1"/>
</dbReference>
<keyword evidence="9" id="KW-1185">Reference proteome</keyword>
<dbReference type="Pfam" id="PF08592">
    <property type="entry name" value="Anthrone_oxy"/>
    <property type="match status" value="1"/>
</dbReference>
<sequence>MFATTPDDGPVSPNNLKQTQATRRTGIIGRQKMGVLNQTVVGLTIAFSYTLFGNAITQSFMGVPALLIDFPPPTSSAHPAAARHLGRQWPVFWAVGNVFFRPISTFGIFGYSYAAYIAYTAPPYKNAGDWRLFAVSALCHLVTVVHSAVNMQPINARIDALKNEGGEGERYVGKVELEKAEELARRWAKLNLVRLVMPLVAGTVAMSQALGGVRVL</sequence>
<feature type="compositionally biased region" description="Polar residues" evidence="6">
    <location>
        <begin position="12"/>
        <end position="23"/>
    </location>
</feature>
<accession>A0A420YL44</accession>
<evidence type="ECO:0000256" key="2">
    <source>
        <dbReference type="ARBA" id="ARBA00022692"/>
    </source>
</evidence>
<reference evidence="8 9" key="1">
    <citation type="submission" date="2018-08" db="EMBL/GenBank/DDBJ databases">
        <title>Draft genome of the lignicolous fungus Coniochaeta pulveracea.</title>
        <authorList>
            <person name="Borstlap C.J."/>
            <person name="De Witt R.N."/>
            <person name="Botha A."/>
            <person name="Volschenk H."/>
        </authorList>
    </citation>
    <scope>NUCLEOTIDE SEQUENCE [LARGE SCALE GENOMIC DNA]</scope>
    <source>
        <strain evidence="8 9">CAB683</strain>
    </source>
</reference>
<evidence type="ECO:0000313" key="8">
    <source>
        <dbReference type="EMBL" id="RKU48555.1"/>
    </source>
</evidence>
<comment type="caution">
    <text evidence="8">The sequence shown here is derived from an EMBL/GenBank/DDBJ whole genome shotgun (WGS) entry which is preliminary data.</text>
</comment>
<evidence type="ECO:0000256" key="3">
    <source>
        <dbReference type="ARBA" id="ARBA00022989"/>
    </source>
</evidence>
<evidence type="ECO:0000256" key="4">
    <source>
        <dbReference type="ARBA" id="ARBA00023136"/>
    </source>
</evidence>
<dbReference type="STRING" id="177199.A0A420YL44"/>
<protein>
    <recommendedName>
        <fullName evidence="10">DUF1772 domain-containing protein</fullName>
    </recommendedName>
</protein>
<dbReference type="AlphaFoldDB" id="A0A420YL44"/>
<proteinExistence type="inferred from homology"/>
<dbReference type="OrthoDB" id="3750842at2759"/>
<comment type="similarity">
    <text evidence="5">Belongs to the anthrone oxygenase family.</text>
</comment>
<dbReference type="Proteomes" id="UP000275385">
    <property type="component" value="Unassembled WGS sequence"/>
</dbReference>